<evidence type="ECO:0000256" key="2">
    <source>
        <dbReference type="ARBA" id="ARBA00022679"/>
    </source>
</evidence>
<dbReference type="STRING" id="9749.A0A2Y9QJW8"/>
<keyword evidence="3" id="KW-0949">S-adenosyl-L-methionine</keyword>
<accession>A0A2Y9QJW8</accession>
<sequence length="275" mass="31294">MELQKEARTPRDPVARLPGASRSQKPDEEERREGGSAPAATALDAEADGASADGLWELPVEPAERRPECSRCSRPQKVCLCPFLPVHPLHISTHLYIIQHPAEENKVLRTVPLLAACLPQDKCKVKIGRRFSEERDPELSTVCRKSDTLILYPGAEAANLEEFILDSPIYPSTIIIIDGTWSQAKDIFYKNSLFRLPKQVNYHMCSSHMWQSRSRQEEKTLLRPLQALCSFQLQHGAQIRLSKEHLLKNGLYPKPMPKNKRKLRKMELLMNSIKI</sequence>
<evidence type="ECO:0000256" key="4">
    <source>
        <dbReference type="ARBA" id="ARBA00022694"/>
    </source>
</evidence>
<dbReference type="KEGG" id="dle:111187888"/>
<dbReference type="GO" id="GO:0008033">
    <property type="term" value="P:tRNA processing"/>
    <property type="evidence" value="ECO:0007669"/>
    <property type="project" value="UniProtKB-KW"/>
</dbReference>
<dbReference type="FunCoup" id="A0A2Y9QJW8">
    <property type="interactions" value="1224"/>
</dbReference>
<feature type="domain" description="DTW" evidence="8">
    <location>
        <begin position="65"/>
        <end position="237"/>
    </location>
</feature>
<feature type="compositionally biased region" description="Basic and acidic residues" evidence="7">
    <location>
        <begin position="1"/>
        <end position="14"/>
    </location>
</feature>
<evidence type="ECO:0000256" key="3">
    <source>
        <dbReference type="ARBA" id="ARBA00022691"/>
    </source>
</evidence>
<dbReference type="CTD" id="285605"/>
<dbReference type="SMART" id="SM01144">
    <property type="entry name" value="DTW"/>
    <property type="match status" value="1"/>
</dbReference>
<comment type="similarity">
    <text evidence="5">Belongs to the TDD superfamily. DTWD2 family.</text>
</comment>
<comment type="catalytic activity">
    <reaction evidence="6">
        <text>a uridine in tRNA + S-adenosyl-L-methionine = a 3-[(3S)-3-amino-3-carboxypropyl]uridine in tRNA + S-methyl-5'-thioadenosine + H(+)</text>
        <dbReference type="Rhea" id="RHEA:62432"/>
        <dbReference type="Rhea" id="RHEA-COMP:13339"/>
        <dbReference type="Rhea" id="RHEA-COMP:16092"/>
        <dbReference type="ChEBI" id="CHEBI:15378"/>
        <dbReference type="ChEBI" id="CHEBI:17509"/>
        <dbReference type="ChEBI" id="CHEBI:59789"/>
        <dbReference type="ChEBI" id="CHEBI:65315"/>
        <dbReference type="ChEBI" id="CHEBI:82930"/>
        <dbReference type="EC" id="2.5.1.25"/>
    </reaction>
</comment>
<evidence type="ECO:0000259" key="8">
    <source>
        <dbReference type="SMART" id="SM01144"/>
    </source>
</evidence>
<feature type="compositionally biased region" description="Basic and acidic residues" evidence="7">
    <location>
        <begin position="24"/>
        <end position="34"/>
    </location>
</feature>
<dbReference type="GeneID" id="111187888"/>
<evidence type="ECO:0000256" key="1">
    <source>
        <dbReference type="ARBA" id="ARBA00012386"/>
    </source>
</evidence>
<dbReference type="RefSeq" id="XP_022455678.1">
    <property type="nucleotide sequence ID" value="XM_022599970.1"/>
</dbReference>
<feature type="compositionally biased region" description="Low complexity" evidence="7">
    <location>
        <begin position="37"/>
        <end position="48"/>
    </location>
</feature>
<dbReference type="EC" id="2.5.1.25" evidence="1"/>
<dbReference type="InterPro" id="IPR005636">
    <property type="entry name" value="DTW"/>
</dbReference>
<reference evidence="10" key="1">
    <citation type="submission" date="2025-08" db="UniProtKB">
        <authorList>
            <consortium name="RefSeq"/>
        </authorList>
    </citation>
    <scope>IDENTIFICATION</scope>
    <source>
        <tissue evidence="10">Blood</tissue>
    </source>
</reference>
<dbReference type="PANTHER" id="PTHR21392:SF0">
    <property type="entry name" value="TRNA-URIDINE AMINOCARBOXYPROPYLTRANSFERASE 2"/>
    <property type="match status" value="1"/>
</dbReference>
<keyword evidence="9" id="KW-1185">Reference proteome</keyword>
<feature type="region of interest" description="Disordered" evidence="7">
    <location>
        <begin position="1"/>
        <end position="48"/>
    </location>
</feature>
<keyword evidence="2" id="KW-0808">Transferase</keyword>
<dbReference type="InterPro" id="IPR039262">
    <property type="entry name" value="DTWD2/TAPT"/>
</dbReference>
<dbReference type="GO" id="GO:0016432">
    <property type="term" value="F:tRNA-uridine aminocarboxypropyltransferase activity"/>
    <property type="evidence" value="ECO:0007669"/>
    <property type="project" value="UniProtKB-EC"/>
</dbReference>
<organism evidence="9 10">
    <name type="scientific">Delphinapterus leucas</name>
    <name type="common">Beluga whale</name>
    <dbReference type="NCBI Taxonomy" id="9749"/>
    <lineage>
        <taxon>Eukaryota</taxon>
        <taxon>Metazoa</taxon>
        <taxon>Chordata</taxon>
        <taxon>Craniata</taxon>
        <taxon>Vertebrata</taxon>
        <taxon>Euteleostomi</taxon>
        <taxon>Mammalia</taxon>
        <taxon>Eutheria</taxon>
        <taxon>Laurasiatheria</taxon>
        <taxon>Artiodactyla</taxon>
        <taxon>Whippomorpha</taxon>
        <taxon>Cetacea</taxon>
        <taxon>Odontoceti</taxon>
        <taxon>Monodontidae</taxon>
        <taxon>Delphinapterus</taxon>
    </lineage>
</organism>
<dbReference type="Pfam" id="PF03942">
    <property type="entry name" value="DTW"/>
    <property type="match status" value="1"/>
</dbReference>
<evidence type="ECO:0000256" key="6">
    <source>
        <dbReference type="ARBA" id="ARBA00048718"/>
    </source>
</evidence>
<gene>
    <name evidence="10" type="primary">DTWD2</name>
</gene>
<dbReference type="Proteomes" id="UP000248483">
    <property type="component" value="Unplaced"/>
</dbReference>
<evidence type="ECO:0000313" key="10">
    <source>
        <dbReference type="RefSeq" id="XP_022455678.1"/>
    </source>
</evidence>
<evidence type="ECO:0000256" key="5">
    <source>
        <dbReference type="ARBA" id="ARBA00034489"/>
    </source>
</evidence>
<protein>
    <recommendedName>
        <fullName evidence="1">tRNA-uridine aminocarboxypropyltransferase</fullName>
        <ecNumber evidence="1">2.5.1.25</ecNumber>
    </recommendedName>
</protein>
<evidence type="ECO:0000313" key="9">
    <source>
        <dbReference type="Proteomes" id="UP000248483"/>
    </source>
</evidence>
<dbReference type="PANTHER" id="PTHR21392">
    <property type="entry name" value="TRNA-URIDINE AMINOCARBOXYPROPYLTRANSFERASE 2"/>
    <property type="match status" value="1"/>
</dbReference>
<dbReference type="AlphaFoldDB" id="A0A2Y9QJW8"/>
<evidence type="ECO:0000256" key="7">
    <source>
        <dbReference type="SAM" id="MobiDB-lite"/>
    </source>
</evidence>
<proteinExistence type="inferred from homology"/>
<dbReference type="InParanoid" id="A0A2Y9QJW8"/>
<keyword evidence="4" id="KW-0819">tRNA processing</keyword>
<name>A0A2Y9QJW8_DELLE</name>